<evidence type="ECO:0000256" key="4">
    <source>
        <dbReference type="ARBA" id="ARBA00023157"/>
    </source>
</evidence>
<sequence length="317" mass="33007">MAPSTTTFDLYARQEVAGITPPGCVTGCMALGDTTGCAGPEDYDCLCLSSSYSNSVALCWIGKCNSDEITTGMRYTGSICASYTGPSAGSNANSTVPSGVPASEITSLPPMDGTPHIYQSAFVNVQAIMSSICAAVLLVALVLGIVSCRARIRAEREAAEKSTWSGVATYAETKGGGGHGGRSQLFSQGTVARSADHFDPTGSSFTLGHAAPVAGASMWSGGERISVSRPHGFTNRMTAEEIEMSVQQSPGGSASGLSLGKTRRVSEGEEVEEEEDVIETPTTATTKVGDPYDVETASTEHLTPKEAQEEFKRGRAF</sequence>
<proteinExistence type="predicted"/>
<accession>A0AAD9CT18</accession>
<evidence type="ECO:0000256" key="3">
    <source>
        <dbReference type="ARBA" id="ARBA00022729"/>
    </source>
</evidence>
<protein>
    <recommendedName>
        <fullName evidence="7">CFEM domain-containing protein</fullName>
    </recommendedName>
</protein>
<keyword evidence="4" id="KW-1015">Disulfide bond</keyword>
<evidence type="ECO:0000313" key="9">
    <source>
        <dbReference type="Proteomes" id="UP001182556"/>
    </source>
</evidence>
<dbReference type="InterPro" id="IPR008427">
    <property type="entry name" value="Extracellular_membr_CFEM_dom"/>
</dbReference>
<feature type="region of interest" description="Disordered" evidence="5">
    <location>
        <begin position="244"/>
        <end position="317"/>
    </location>
</feature>
<feature type="transmembrane region" description="Helical" evidence="6">
    <location>
        <begin position="127"/>
        <end position="146"/>
    </location>
</feature>
<dbReference type="EMBL" id="JAODAN010000010">
    <property type="protein sequence ID" value="KAK1921632.1"/>
    <property type="molecule type" value="Genomic_DNA"/>
</dbReference>
<feature type="compositionally biased region" description="Low complexity" evidence="5">
    <location>
        <begin position="249"/>
        <end position="260"/>
    </location>
</feature>
<reference evidence="8" key="1">
    <citation type="submission" date="2023-02" db="EMBL/GenBank/DDBJ databases">
        <title>Identification and recombinant expression of a fungal hydrolase from Papiliotrema laurentii that hydrolyzes apple cutin and clears colloidal polyester polyurethane.</title>
        <authorList>
            <consortium name="DOE Joint Genome Institute"/>
            <person name="Roman V.A."/>
            <person name="Bojanowski C."/>
            <person name="Crable B.R."/>
            <person name="Wagner D.N."/>
            <person name="Hung C.S."/>
            <person name="Nadeau L.J."/>
            <person name="Schratz L."/>
            <person name="Haridas S."/>
            <person name="Pangilinan J."/>
            <person name="Lipzen A."/>
            <person name="Na H."/>
            <person name="Yan M."/>
            <person name="Ng V."/>
            <person name="Grigoriev I.V."/>
            <person name="Spatafora J.W."/>
            <person name="Barlow D."/>
            <person name="Biffinger J."/>
            <person name="Kelley-Loughnane N."/>
            <person name="Varaljay V.A."/>
            <person name="Crookes-Goodson W.J."/>
        </authorList>
    </citation>
    <scope>NUCLEOTIDE SEQUENCE</scope>
    <source>
        <strain evidence="8">5307AH</strain>
    </source>
</reference>
<organism evidence="8 9">
    <name type="scientific">Papiliotrema laurentii</name>
    <name type="common">Cryptococcus laurentii</name>
    <dbReference type="NCBI Taxonomy" id="5418"/>
    <lineage>
        <taxon>Eukaryota</taxon>
        <taxon>Fungi</taxon>
        <taxon>Dikarya</taxon>
        <taxon>Basidiomycota</taxon>
        <taxon>Agaricomycotina</taxon>
        <taxon>Tremellomycetes</taxon>
        <taxon>Tremellales</taxon>
        <taxon>Rhynchogastremaceae</taxon>
        <taxon>Papiliotrema</taxon>
    </lineage>
</organism>
<keyword evidence="6" id="KW-0812">Transmembrane</keyword>
<dbReference type="Proteomes" id="UP001182556">
    <property type="component" value="Unassembled WGS sequence"/>
</dbReference>
<dbReference type="PROSITE" id="PS52012">
    <property type="entry name" value="CFEM"/>
    <property type="match status" value="1"/>
</dbReference>
<evidence type="ECO:0000256" key="6">
    <source>
        <dbReference type="SAM" id="Phobius"/>
    </source>
</evidence>
<evidence type="ECO:0000256" key="1">
    <source>
        <dbReference type="ARBA" id="ARBA00004613"/>
    </source>
</evidence>
<keyword evidence="6" id="KW-0472">Membrane</keyword>
<keyword evidence="3" id="KW-0732">Signal</keyword>
<evidence type="ECO:0000256" key="5">
    <source>
        <dbReference type="SAM" id="MobiDB-lite"/>
    </source>
</evidence>
<keyword evidence="6" id="KW-1133">Transmembrane helix</keyword>
<evidence type="ECO:0000259" key="7">
    <source>
        <dbReference type="PROSITE" id="PS52012"/>
    </source>
</evidence>
<feature type="domain" description="CFEM" evidence="7">
    <location>
        <begin position="1"/>
        <end position="107"/>
    </location>
</feature>
<feature type="compositionally biased region" description="Basic and acidic residues" evidence="5">
    <location>
        <begin position="302"/>
        <end position="317"/>
    </location>
</feature>
<dbReference type="AlphaFoldDB" id="A0AAD9CT18"/>
<name>A0AAD9CT18_PAPLA</name>
<comment type="caution">
    <text evidence="8">The sequence shown here is derived from an EMBL/GenBank/DDBJ whole genome shotgun (WGS) entry which is preliminary data.</text>
</comment>
<gene>
    <name evidence="8" type="ORF">DB88DRAFT_498675</name>
</gene>
<feature type="compositionally biased region" description="Acidic residues" evidence="5">
    <location>
        <begin position="268"/>
        <end position="278"/>
    </location>
</feature>
<dbReference type="GO" id="GO:0005576">
    <property type="term" value="C:extracellular region"/>
    <property type="evidence" value="ECO:0007669"/>
    <property type="project" value="UniProtKB-SubCell"/>
</dbReference>
<dbReference type="Pfam" id="PF05730">
    <property type="entry name" value="CFEM"/>
    <property type="match status" value="1"/>
</dbReference>
<evidence type="ECO:0000256" key="2">
    <source>
        <dbReference type="ARBA" id="ARBA00022525"/>
    </source>
</evidence>
<keyword evidence="2" id="KW-0964">Secreted</keyword>
<keyword evidence="9" id="KW-1185">Reference proteome</keyword>
<comment type="subcellular location">
    <subcellularLocation>
        <location evidence="1">Secreted</location>
    </subcellularLocation>
</comment>
<evidence type="ECO:0000313" key="8">
    <source>
        <dbReference type="EMBL" id="KAK1921632.1"/>
    </source>
</evidence>